<feature type="binding site" evidence="9">
    <location>
        <begin position="260"/>
        <end position="267"/>
    </location>
    <ligand>
        <name>ATP</name>
        <dbReference type="ChEBI" id="CHEBI:30616"/>
    </ligand>
</feature>
<dbReference type="PROSITE" id="PS51198">
    <property type="entry name" value="UVRD_HELICASE_ATP_BIND"/>
    <property type="match status" value="1"/>
</dbReference>
<evidence type="ECO:0000256" key="4">
    <source>
        <dbReference type="ARBA" id="ARBA00022840"/>
    </source>
</evidence>
<dbReference type="GO" id="GO:0016787">
    <property type="term" value="F:hydrolase activity"/>
    <property type="evidence" value="ECO:0007669"/>
    <property type="project" value="UniProtKB-UniRule"/>
</dbReference>
<evidence type="ECO:0000256" key="8">
    <source>
        <dbReference type="ARBA" id="ARBA00048988"/>
    </source>
</evidence>
<evidence type="ECO:0000256" key="5">
    <source>
        <dbReference type="ARBA" id="ARBA00023235"/>
    </source>
</evidence>
<evidence type="ECO:0000256" key="2">
    <source>
        <dbReference type="ARBA" id="ARBA00022801"/>
    </source>
</evidence>
<dbReference type="Pfam" id="PF00580">
    <property type="entry name" value="UvrD-helicase"/>
    <property type="match status" value="1"/>
</dbReference>
<dbReference type="GO" id="GO:0003677">
    <property type="term" value="F:DNA binding"/>
    <property type="evidence" value="ECO:0007669"/>
    <property type="project" value="InterPro"/>
</dbReference>
<dbReference type="AlphaFoldDB" id="A0A840W669"/>
<dbReference type="GO" id="GO:0043138">
    <property type="term" value="F:3'-5' DNA helicase activity"/>
    <property type="evidence" value="ECO:0007669"/>
    <property type="project" value="UniProtKB-EC"/>
</dbReference>
<dbReference type="InterPro" id="IPR027417">
    <property type="entry name" value="P-loop_NTPase"/>
</dbReference>
<keyword evidence="2 9" id="KW-0378">Hydrolase</keyword>
<dbReference type="RefSeq" id="WP_184364470.1">
    <property type="nucleotide sequence ID" value="NZ_BAAAKM010000054.1"/>
</dbReference>
<dbReference type="Pfam" id="PF13361">
    <property type="entry name" value="UvrD_C"/>
    <property type="match status" value="1"/>
</dbReference>
<evidence type="ECO:0000256" key="9">
    <source>
        <dbReference type="PROSITE-ProRule" id="PRU00560"/>
    </source>
</evidence>
<evidence type="ECO:0000256" key="1">
    <source>
        <dbReference type="ARBA" id="ARBA00022741"/>
    </source>
</evidence>
<organism evidence="11 12">
    <name type="scientific">Nocardiopsis metallicus</name>
    <dbReference type="NCBI Taxonomy" id="179819"/>
    <lineage>
        <taxon>Bacteria</taxon>
        <taxon>Bacillati</taxon>
        <taxon>Actinomycetota</taxon>
        <taxon>Actinomycetes</taxon>
        <taxon>Streptosporangiales</taxon>
        <taxon>Nocardiopsidaceae</taxon>
        <taxon>Nocardiopsis</taxon>
    </lineage>
</organism>
<proteinExistence type="predicted"/>
<dbReference type="Gene3D" id="3.40.50.300">
    <property type="entry name" value="P-loop containing nucleotide triphosphate hydrolases"/>
    <property type="match status" value="2"/>
</dbReference>
<reference evidence="11 12" key="1">
    <citation type="submission" date="2020-08" db="EMBL/GenBank/DDBJ databases">
        <title>Sequencing the genomes of 1000 actinobacteria strains.</title>
        <authorList>
            <person name="Klenk H.-P."/>
        </authorList>
    </citation>
    <scope>NUCLEOTIDE SEQUENCE [LARGE SCALE GENOMIC DNA]</scope>
    <source>
        <strain evidence="11 12">DSM 44598</strain>
    </source>
</reference>
<dbReference type="GO" id="GO:0005524">
    <property type="term" value="F:ATP binding"/>
    <property type="evidence" value="ECO:0007669"/>
    <property type="project" value="UniProtKB-UniRule"/>
</dbReference>
<accession>A0A840W669</accession>
<gene>
    <name evidence="11" type="ORF">HNR07_001980</name>
</gene>
<dbReference type="InterPro" id="IPR014016">
    <property type="entry name" value="UvrD-like_ATP-bd"/>
</dbReference>
<keyword evidence="4 9" id="KW-0067">ATP-binding</keyword>
<evidence type="ECO:0000256" key="7">
    <source>
        <dbReference type="ARBA" id="ARBA00034808"/>
    </source>
</evidence>
<comment type="catalytic activity">
    <reaction evidence="6">
        <text>Couples ATP hydrolysis with the unwinding of duplex DNA by translocating in the 3'-5' direction.</text>
        <dbReference type="EC" id="5.6.2.4"/>
    </reaction>
</comment>
<evidence type="ECO:0000256" key="3">
    <source>
        <dbReference type="ARBA" id="ARBA00022806"/>
    </source>
</evidence>
<dbReference type="GO" id="GO:0005829">
    <property type="term" value="C:cytosol"/>
    <property type="evidence" value="ECO:0007669"/>
    <property type="project" value="TreeGrafter"/>
</dbReference>
<evidence type="ECO:0000256" key="6">
    <source>
        <dbReference type="ARBA" id="ARBA00034617"/>
    </source>
</evidence>
<keyword evidence="3 9" id="KW-0347">Helicase</keyword>
<dbReference type="SUPFAM" id="SSF52540">
    <property type="entry name" value="P-loop containing nucleoside triphosphate hydrolases"/>
    <property type="match status" value="1"/>
</dbReference>
<dbReference type="GO" id="GO:0000725">
    <property type="term" value="P:recombinational repair"/>
    <property type="evidence" value="ECO:0007669"/>
    <property type="project" value="TreeGrafter"/>
</dbReference>
<dbReference type="Proteomes" id="UP000579647">
    <property type="component" value="Unassembled WGS sequence"/>
</dbReference>
<sequence>MARLALHLDLLKEFPNLEKPVRERVGEVFAKFEEATHAGLHLEKITGARDDRFRTIRIDQYWRGVVLAPESGDTYTLLRVMGHDEAYDWAKRRKASVNLATGGVEIRDVAALDASLPHMERMARSAPERLFENVKDSELRRLGIDEHTLPLARVLTAPFQLEAARGLLPPVQWDVLYGLASGMTPEEVWAELGPAIVEDVDPHDLDAAVRRSSDRVLLVEGPEELMSALAHPFDLWRIYLHPVQRSVVEASYRGPARVSGGPGTGKTVVAIHRAHRLARTGGRVLLTTFTSTLADALESSLRLLAENDAAGDADEVLSRVRVEHVDRLANRVFREAHGGLDLLSPQRERQLWEQVLEELGLDFSPGFLAEEWRQVVLARKVETAAEYLAAKRTGRGRGMSAAHRARVWQAITGFRALLAEQNLWTYETVTEEAARLLGEEGSRPFEHIVVDEAQDLNPGQWRLLRAAVDEGADDLFIAGDTHQRLYGPQVSLAEVGINIRGRSAKLRINYRTTAQILEWSLGLMRGQSVDDLDGGADSISGCRSEMRGAEPVLTGLATWQAELEHLVHTVRSWTEAGVLPGEIGVAARSNRVVEQVVAELDRQGVSARALAKGNTPEDEVAVGTMHRMKGLEFRCMAVVGAADSKLPAPKSLTPEVEDPGAYARDLMRERSLLFVACTRAREQLSVSWHENPSPFIEAILSP</sequence>
<protein>
    <recommendedName>
        <fullName evidence="7">DNA 3'-5' helicase</fullName>
        <ecNumber evidence="7">5.6.2.4</ecNumber>
    </recommendedName>
</protein>
<name>A0A840W669_9ACTN</name>
<comment type="caution">
    <text evidence="11">The sequence shown here is derived from an EMBL/GenBank/DDBJ whole genome shotgun (WGS) entry which is preliminary data.</text>
</comment>
<keyword evidence="5" id="KW-0413">Isomerase</keyword>
<evidence type="ECO:0000259" key="10">
    <source>
        <dbReference type="PROSITE" id="PS51198"/>
    </source>
</evidence>
<keyword evidence="12" id="KW-1185">Reference proteome</keyword>
<dbReference type="InterPro" id="IPR014017">
    <property type="entry name" value="DNA_helicase_UvrD-like_C"/>
</dbReference>
<dbReference type="EC" id="5.6.2.4" evidence="7"/>
<feature type="domain" description="UvrD-like helicase ATP-binding" evidence="10">
    <location>
        <begin position="239"/>
        <end position="513"/>
    </location>
</feature>
<dbReference type="EMBL" id="JACHDO010000001">
    <property type="protein sequence ID" value="MBB5490843.1"/>
    <property type="molecule type" value="Genomic_DNA"/>
</dbReference>
<evidence type="ECO:0000313" key="12">
    <source>
        <dbReference type="Proteomes" id="UP000579647"/>
    </source>
</evidence>
<evidence type="ECO:0000313" key="11">
    <source>
        <dbReference type="EMBL" id="MBB5490843.1"/>
    </source>
</evidence>
<dbReference type="PANTHER" id="PTHR11070:SF45">
    <property type="entry name" value="DNA 3'-5' HELICASE"/>
    <property type="match status" value="1"/>
</dbReference>
<dbReference type="PANTHER" id="PTHR11070">
    <property type="entry name" value="UVRD / RECB / PCRA DNA HELICASE FAMILY MEMBER"/>
    <property type="match status" value="1"/>
</dbReference>
<dbReference type="InterPro" id="IPR000212">
    <property type="entry name" value="DNA_helicase_UvrD/REP"/>
</dbReference>
<keyword evidence="1 9" id="KW-0547">Nucleotide-binding</keyword>
<comment type="catalytic activity">
    <reaction evidence="8">
        <text>ATP + H2O = ADP + phosphate + H(+)</text>
        <dbReference type="Rhea" id="RHEA:13065"/>
        <dbReference type="ChEBI" id="CHEBI:15377"/>
        <dbReference type="ChEBI" id="CHEBI:15378"/>
        <dbReference type="ChEBI" id="CHEBI:30616"/>
        <dbReference type="ChEBI" id="CHEBI:43474"/>
        <dbReference type="ChEBI" id="CHEBI:456216"/>
        <dbReference type="EC" id="5.6.2.4"/>
    </reaction>
</comment>